<dbReference type="EMBL" id="WIUZ02000015">
    <property type="protein sequence ID" value="KAF9780799.1"/>
    <property type="molecule type" value="Genomic_DNA"/>
</dbReference>
<keyword evidence="11" id="KW-1185">Reference proteome</keyword>
<feature type="transmembrane region" description="Helical" evidence="8">
    <location>
        <begin position="152"/>
        <end position="169"/>
    </location>
</feature>
<feature type="transmembrane region" description="Helical" evidence="8">
    <location>
        <begin position="189"/>
        <end position="211"/>
    </location>
</feature>
<keyword evidence="5 8" id="KW-0812">Transmembrane</keyword>
<evidence type="ECO:0000256" key="1">
    <source>
        <dbReference type="ARBA" id="ARBA00004141"/>
    </source>
</evidence>
<feature type="transmembrane region" description="Helical" evidence="8">
    <location>
        <begin position="290"/>
        <end position="308"/>
    </location>
</feature>
<proteinExistence type="inferred from homology"/>
<feature type="domain" description="Wax synthase" evidence="9">
    <location>
        <begin position="235"/>
        <end position="320"/>
    </location>
</feature>
<comment type="caution">
    <text evidence="10">The sequence shown here is derived from an EMBL/GenBank/DDBJ whole genome shotgun (WGS) entry which is preliminary data.</text>
</comment>
<feature type="transmembrane region" description="Helical" evidence="8">
    <location>
        <begin position="360"/>
        <end position="382"/>
    </location>
</feature>
<name>A0A9P6H6Z0_9AGAM</name>
<dbReference type="PANTHER" id="PTHR31595:SF57">
    <property type="entry name" value="OS04G0481900 PROTEIN"/>
    <property type="match status" value="1"/>
</dbReference>
<reference evidence="10" key="1">
    <citation type="journal article" date="2020" name="Nat. Commun.">
        <title>Large-scale genome sequencing of mycorrhizal fungi provides insights into the early evolution of symbiotic traits.</title>
        <authorList>
            <person name="Miyauchi S."/>
            <person name="Kiss E."/>
            <person name="Kuo A."/>
            <person name="Drula E."/>
            <person name="Kohler A."/>
            <person name="Sanchez-Garcia M."/>
            <person name="Morin E."/>
            <person name="Andreopoulos B."/>
            <person name="Barry K.W."/>
            <person name="Bonito G."/>
            <person name="Buee M."/>
            <person name="Carver A."/>
            <person name="Chen C."/>
            <person name="Cichocki N."/>
            <person name="Clum A."/>
            <person name="Culley D."/>
            <person name="Crous P.W."/>
            <person name="Fauchery L."/>
            <person name="Girlanda M."/>
            <person name="Hayes R.D."/>
            <person name="Keri Z."/>
            <person name="LaButti K."/>
            <person name="Lipzen A."/>
            <person name="Lombard V."/>
            <person name="Magnuson J."/>
            <person name="Maillard F."/>
            <person name="Murat C."/>
            <person name="Nolan M."/>
            <person name="Ohm R.A."/>
            <person name="Pangilinan J."/>
            <person name="Pereira M.F."/>
            <person name="Perotto S."/>
            <person name="Peter M."/>
            <person name="Pfister S."/>
            <person name="Riley R."/>
            <person name="Sitrit Y."/>
            <person name="Stielow J.B."/>
            <person name="Szollosi G."/>
            <person name="Zifcakova L."/>
            <person name="Stursova M."/>
            <person name="Spatafora J.W."/>
            <person name="Tedersoo L."/>
            <person name="Vaario L.M."/>
            <person name="Yamada A."/>
            <person name="Yan M."/>
            <person name="Wang P."/>
            <person name="Xu J."/>
            <person name="Bruns T."/>
            <person name="Baldrian P."/>
            <person name="Vilgalys R."/>
            <person name="Dunand C."/>
            <person name="Henrissat B."/>
            <person name="Grigoriev I.V."/>
            <person name="Hibbett D."/>
            <person name="Nagy L.G."/>
            <person name="Martin F.M."/>
        </authorList>
    </citation>
    <scope>NUCLEOTIDE SEQUENCE</scope>
    <source>
        <strain evidence="10">UH-Tt-Lm1</strain>
    </source>
</reference>
<dbReference type="InterPro" id="IPR044851">
    <property type="entry name" value="Wax_synthase"/>
</dbReference>
<protein>
    <submittedName>
        <fullName evidence="10">Membrane bound O-acyl transferase family-domain-containing protein</fullName>
    </submittedName>
</protein>
<evidence type="ECO:0000313" key="10">
    <source>
        <dbReference type="EMBL" id="KAF9780799.1"/>
    </source>
</evidence>
<dbReference type="AlphaFoldDB" id="A0A9P6H6Z0"/>
<feature type="transmembrane region" description="Helical" evidence="8">
    <location>
        <begin position="30"/>
        <end position="47"/>
    </location>
</feature>
<evidence type="ECO:0000256" key="6">
    <source>
        <dbReference type="ARBA" id="ARBA00022989"/>
    </source>
</evidence>
<comment type="pathway">
    <text evidence="2">Secondary metabolite biosynthesis.</text>
</comment>
<organism evidence="10 11">
    <name type="scientific">Thelephora terrestris</name>
    <dbReference type="NCBI Taxonomy" id="56493"/>
    <lineage>
        <taxon>Eukaryota</taxon>
        <taxon>Fungi</taxon>
        <taxon>Dikarya</taxon>
        <taxon>Basidiomycota</taxon>
        <taxon>Agaricomycotina</taxon>
        <taxon>Agaricomycetes</taxon>
        <taxon>Thelephorales</taxon>
        <taxon>Thelephoraceae</taxon>
        <taxon>Thelephora</taxon>
    </lineage>
</organism>
<dbReference type="OrthoDB" id="1077582at2759"/>
<gene>
    <name evidence="10" type="ORF">BJ322DRAFT_1081795</name>
</gene>
<keyword evidence="7 8" id="KW-0472">Membrane</keyword>
<evidence type="ECO:0000256" key="2">
    <source>
        <dbReference type="ARBA" id="ARBA00005179"/>
    </source>
</evidence>
<evidence type="ECO:0000259" key="9">
    <source>
        <dbReference type="Pfam" id="PF13813"/>
    </source>
</evidence>
<comment type="similarity">
    <text evidence="3">Belongs to the wax synthase family.</text>
</comment>
<dbReference type="InterPro" id="IPR032805">
    <property type="entry name" value="Wax_synthase_dom"/>
</dbReference>
<evidence type="ECO:0000256" key="8">
    <source>
        <dbReference type="SAM" id="Phobius"/>
    </source>
</evidence>
<accession>A0A9P6H6Z0</accession>
<feature type="transmembrane region" description="Helical" evidence="8">
    <location>
        <begin position="218"/>
        <end position="235"/>
    </location>
</feature>
<dbReference type="GO" id="GO:0008374">
    <property type="term" value="F:O-acyltransferase activity"/>
    <property type="evidence" value="ECO:0007669"/>
    <property type="project" value="InterPro"/>
</dbReference>
<dbReference type="Proteomes" id="UP000736335">
    <property type="component" value="Unassembled WGS sequence"/>
</dbReference>
<dbReference type="GO" id="GO:0006629">
    <property type="term" value="P:lipid metabolic process"/>
    <property type="evidence" value="ECO:0007669"/>
    <property type="project" value="InterPro"/>
</dbReference>
<dbReference type="PANTHER" id="PTHR31595">
    <property type="entry name" value="LONG-CHAIN-ALCOHOL O-FATTY-ACYLTRANSFERASE 3-RELATED"/>
    <property type="match status" value="1"/>
</dbReference>
<reference evidence="10" key="2">
    <citation type="submission" date="2020-11" db="EMBL/GenBank/DDBJ databases">
        <authorList>
            <consortium name="DOE Joint Genome Institute"/>
            <person name="Kuo A."/>
            <person name="Miyauchi S."/>
            <person name="Kiss E."/>
            <person name="Drula E."/>
            <person name="Kohler A."/>
            <person name="Sanchez-Garcia M."/>
            <person name="Andreopoulos B."/>
            <person name="Barry K.W."/>
            <person name="Bonito G."/>
            <person name="Buee M."/>
            <person name="Carver A."/>
            <person name="Chen C."/>
            <person name="Cichocki N."/>
            <person name="Clum A."/>
            <person name="Culley D."/>
            <person name="Crous P.W."/>
            <person name="Fauchery L."/>
            <person name="Girlanda M."/>
            <person name="Hayes R."/>
            <person name="Keri Z."/>
            <person name="Labutti K."/>
            <person name="Lipzen A."/>
            <person name="Lombard V."/>
            <person name="Magnuson J."/>
            <person name="Maillard F."/>
            <person name="Morin E."/>
            <person name="Murat C."/>
            <person name="Nolan M."/>
            <person name="Ohm R."/>
            <person name="Pangilinan J."/>
            <person name="Pereira M."/>
            <person name="Perotto S."/>
            <person name="Peter M."/>
            <person name="Riley R."/>
            <person name="Sitrit Y."/>
            <person name="Stielow B."/>
            <person name="Szollosi G."/>
            <person name="Zifcakova L."/>
            <person name="Stursova M."/>
            <person name="Spatafora J.W."/>
            <person name="Tedersoo L."/>
            <person name="Vaario L.-M."/>
            <person name="Yamada A."/>
            <person name="Yan M."/>
            <person name="Wang P."/>
            <person name="Xu J."/>
            <person name="Bruns T."/>
            <person name="Baldrian P."/>
            <person name="Vilgalys R."/>
            <person name="Henrissat B."/>
            <person name="Grigoriev I.V."/>
            <person name="Hibbett D."/>
            <person name="Nagy L.G."/>
            <person name="Martin F.M."/>
        </authorList>
    </citation>
    <scope>NUCLEOTIDE SEQUENCE</scope>
    <source>
        <strain evidence="10">UH-Tt-Lm1</strain>
    </source>
</reference>
<feature type="transmembrane region" description="Helical" evidence="8">
    <location>
        <begin position="317"/>
        <end position="340"/>
    </location>
</feature>
<keyword evidence="6 8" id="KW-1133">Transmembrane helix</keyword>
<dbReference type="Pfam" id="PF13813">
    <property type="entry name" value="MBOAT_2"/>
    <property type="match status" value="1"/>
</dbReference>
<dbReference type="GO" id="GO:0016020">
    <property type="term" value="C:membrane"/>
    <property type="evidence" value="ECO:0007669"/>
    <property type="project" value="UniProtKB-SubCell"/>
</dbReference>
<sequence length="412" mass="47959">MGRNLWAEFLLFEVLHCLVFFPTRRRAYRAVILVAMIYLAAHIYLTTETTKPVELVCTMGQRISLHFGSVAYLMFTEGSFPDHWKRVRDEVHAKADTDGRNRLPSNFTLTKKLWWMVDLKHSVRMVGWVQEPRDCLPPPPPPSRRTFLWKTFFKFIAYVVLLDLFKLMFVQNPVFDTRAHDPTDGPETYLAALPLLRRAPYVLGFGLWIALSFKTVQSFWALVCVGLAGSSPTLWPDMWGRWRDAYTLRKLWGRTWHQTMRPMLAGLGKLVANKILGFPRGTNLSSYTQLYIAFFLSGLFHFAGEFMYERRIVYRSFIFFPLQAVAITLEDFVIFISKRLLLQRGSKLDPGNPNGSWPEVIARVVGYLWVTLWFCWTLPIYIDEASLAGYYTTERGTISQFLFGRWKLWADV</sequence>
<evidence type="ECO:0000256" key="7">
    <source>
        <dbReference type="ARBA" id="ARBA00023136"/>
    </source>
</evidence>
<comment type="subcellular location">
    <subcellularLocation>
        <location evidence="1">Membrane</location>
        <topology evidence="1">Multi-pass membrane protein</topology>
    </subcellularLocation>
</comment>
<keyword evidence="4 10" id="KW-0808">Transferase</keyword>
<evidence type="ECO:0000313" key="11">
    <source>
        <dbReference type="Proteomes" id="UP000736335"/>
    </source>
</evidence>
<evidence type="ECO:0000256" key="4">
    <source>
        <dbReference type="ARBA" id="ARBA00022679"/>
    </source>
</evidence>
<evidence type="ECO:0000256" key="3">
    <source>
        <dbReference type="ARBA" id="ARBA00007282"/>
    </source>
</evidence>
<evidence type="ECO:0000256" key="5">
    <source>
        <dbReference type="ARBA" id="ARBA00022692"/>
    </source>
</evidence>